<comment type="subcellular location">
    <subcellularLocation>
        <location evidence="1">Cell inner membrane</location>
        <topology evidence="1">Multi-pass membrane protein</topology>
    </subcellularLocation>
</comment>
<dbReference type="InterPro" id="IPR003439">
    <property type="entry name" value="ABC_transporter-like_ATP-bd"/>
</dbReference>
<dbReference type="InterPro" id="IPR003593">
    <property type="entry name" value="AAA+_ATPase"/>
</dbReference>
<dbReference type="InterPro" id="IPR017871">
    <property type="entry name" value="ABC_transporter-like_CS"/>
</dbReference>
<feature type="transmembrane region" description="Helical" evidence="10">
    <location>
        <begin position="642"/>
        <end position="671"/>
    </location>
</feature>
<evidence type="ECO:0000256" key="1">
    <source>
        <dbReference type="ARBA" id="ARBA00004429"/>
    </source>
</evidence>
<accession>A0ABW1UZI4</accession>
<dbReference type="Pfam" id="PF00005">
    <property type="entry name" value="ABC_tran"/>
    <property type="match status" value="1"/>
</dbReference>
<dbReference type="Pfam" id="PF02687">
    <property type="entry name" value="FtsX"/>
    <property type="match status" value="1"/>
</dbReference>
<dbReference type="PROSITE" id="PS00211">
    <property type="entry name" value="ABC_TRANSPORTER_1"/>
    <property type="match status" value="1"/>
</dbReference>
<keyword evidence="3" id="KW-1003">Cell membrane</keyword>
<dbReference type="InterPro" id="IPR003838">
    <property type="entry name" value="ABC3_permease_C"/>
</dbReference>
<keyword evidence="8 10" id="KW-0472">Membrane</keyword>
<proteinExistence type="inferred from homology"/>
<dbReference type="SMART" id="SM00382">
    <property type="entry name" value="AAA"/>
    <property type="match status" value="1"/>
</dbReference>
<dbReference type="GO" id="GO:0005524">
    <property type="term" value="F:ATP binding"/>
    <property type="evidence" value="ECO:0007669"/>
    <property type="project" value="UniProtKB-KW"/>
</dbReference>
<dbReference type="EMBL" id="JBHSSN010000015">
    <property type="protein sequence ID" value="MFC6323925.1"/>
    <property type="molecule type" value="Genomic_DNA"/>
</dbReference>
<dbReference type="PANTHER" id="PTHR42798">
    <property type="entry name" value="LIPOPROTEIN-RELEASING SYSTEM ATP-BINDING PROTEIN LOLD"/>
    <property type="match status" value="1"/>
</dbReference>
<reference evidence="13" key="1">
    <citation type="journal article" date="2019" name="Int. J. Syst. Evol. Microbiol.">
        <title>The Global Catalogue of Microorganisms (GCM) 10K type strain sequencing project: providing services to taxonomists for standard genome sequencing and annotation.</title>
        <authorList>
            <consortium name="The Broad Institute Genomics Platform"/>
            <consortium name="The Broad Institute Genome Sequencing Center for Infectious Disease"/>
            <person name="Wu L."/>
            <person name="Ma J."/>
        </authorList>
    </citation>
    <scope>NUCLEOTIDE SEQUENCE [LARGE SCALE GENOMIC DNA]</scope>
    <source>
        <strain evidence="13">CCM 8895</strain>
    </source>
</reference>
<evidence type="ECO:0000256" key="5">
    <source>
        <dbReference type="ARBA" id="ARBA00022741"/>
    </source>
</evidence>
<comment type="caution">
    <text evidence="12">The sequence shown here is derived from an EMBL/GenBank/DDBJ whole genome shotgun (WGS) entry which is preliminary data.</text>
</comment>
<evidence type="ECO:0000256" key="6">
    <source>
        <dbReference type="ARBA" id="ARBA00022840"/>
    </source>
</evidence>
<dbReference type="PANTHER" id="PTHR42798:SF6">
    <property type="entry name" value="CELL DIVISION ATP-BINDING PROTEIN FTSE"/>
    <property type="match status" value="1"/>
</dbReference>
<dbReference type="SUPFAM" id="SSF52540">
    <property type="entry name" value="P-loop containing nucleoside triphosphate hydrolases"/>
    <property type="match status" value="1"/>
</dbReference>
<feature type="transmembrane region" description="Helical" evidence="10">
    <location>
        <begin position="736"/>
        <end position="756"/>
    </location>
</feature>
<name>A0ABW1UZI4_9LACO</name>
<evidence type="ECO:0000256" key="10">
    <source>
        <dbReference type="SAM" id="Phobius"/>
    </source>
</evidence>
<feature type="transmembrane region" description="Helical" evidence="10">
    <location>
        <begin position="262"/>
        <end position="285"/>
    </location>
</feature>
<dbReference type="PROSITE" id="PS50893">
    <property type="entry name" value="ABC_TRANSPORTER_2"/>
    <property type="match status" value="1"/>
</dbReference>
<dbReference type="Gene3D" id="3.40.50.300">
    <property type="entry name" value="P-loop containing nucleotide triphosphate hydrolases"/>
    <property type="match status" value="1"/>
</dbReference>
<evidence type="ECO:0000256" key="9">
    <source>
        <dbReference type="ARBA" id="ARBA00038388"/>
    </source>
</evidence>
<evidence type="ECO:0000313" key="12">
    <source>
        <dbReference type="EMBL" id="MFC6323925.1"/>
    </source>
</evidence>
<evidence type="ECO:0000256" key="7">
    <source>
        <dbReference type="ARBA" id="ARBA00022989"/>
    </source>
</evidence>
<keyword evidence="2" id="KW-0813">Transport</keyword>
<keyword evidence="6 12" id="KW-0067">ATP-binding</keyword>
<evidence type="ECO:0000256" key="3">
    <source>
        <dbReference type="ARBA" id="ARBA00022475"/>
    </source>
</evidence>
<keyword evidence="4 10" id="KW-0812">Transmembrane</keyword>
<protein>
    <submittedName>
        <fullName evidence="12">ATP-binding cassette domain-containing protein</fullName>
    </submittedName>
</protein>
<organism evidence="12 13">
    <name type="scientific">Companilactobacillus baiquanensis</name>
    <dbReference type="NCBI Taxonomy" id="2486005"/>
    <lineage>
        <taxon>Bacteria</taxon>
        <taxon>Bacillati</taxon>
        <taxon>Bacillota</taxon>
        <taxon>Bacilli</taxon>
        <taxon>Lactobacillales</taxon>
        <taxon>Lactobacillaceae</taxon>
        <taxon>Companilactobacillus</taxon>
    </lineage>
</organism>
<dbReference type="Proteomes" id="UP001596186">
    <property type="component" value="Unassembled WGS sequence"/>
</dbReference>
<dbReference type="CDD" id="cd03255">
    <property type="entry name" value="ABC_MJ0796_LolCDE_FtsE"/>
    <property type="match status" value="1"/>
</dbReference>
<gene>
    <name evidence="12" type="ORF">ACFP1F_09255</name>
</gene>
<keyword evidence="7 10" id="KW-1133">Transmembrane helix</keyword>
<keyword evidence="5" id="KW-0547">Nucleotide-binding</keyword>
<evidence type="ECO:0000256" key="4">
    <source>
        <dbReference type="ARBA" id="ARBA00022692"/>
    </source>
</evidence>
<evidence type="ECO:0000256" key="8">
    <source>
        <dbReference type="ARBA" id="ARBA00023136"/>
    </source>
</evidence>
<dbReference type="InterPro" id="IPR027417">
    <property type="entry name" value="P-loop_NTPase"/>
</dbReference>
<comment type="similarity">
    <text evidence="9">Belongs to the ABC transporter superfamily. Macrolide exporter (TC 3.A.1.122) family.</text>
</comment>
<feature type="transmembrane region" description="Helical" evidence="10">
    <location>
        <begin position="692"/>
        <end position="716"/>
    </location>
</feature>
<dbReference type="InterPro" id="IPR017911">
    <property type="entry name" value="MacB-like_ATP-bd"/>
</dbReference>
<sequence>MLELKHIKKYFYVGDSVTKALDDVSVSFRSKEFVAILGPSGSGKTTMLNGIGGLDIYDSGDLIIKGKSTKDFSESDWDAYRNNSVGFIFQSYNIIGHLSILDNVEMGMTLSGVSNNEKREKAVKALERVGLGPHMNKKPNQLSGGQMQRVAIARAIANDPEILLCDEPTGALDTETSVQIMELIKDLSKERLVIMVTHNPDLAKQYANRIIEFADGKIQHDSNPYNEDLNDDQFSLKKTKMTFWTALKLSFTNIKTKKARTFLTAFASSIGIISIAIVLALSSGFQTQIDKTQSNTLAQFPITISQVASNQTAPTTTKEKKTSKSNKVTAKMSEADKATHINKINKKYMNYVDNIDPKLSKTITYTYSTGMNLLREVNGKVKTVKFSNADSKAGSTSSMTDAMATSTGVGGSVYPSGKNGQSFLKKHYKVISGSMPTSANDIVLIVDKDNSTNVNALKNLGFSVKDGQKLNFDKLVGTEVKVVSNNNYYQKLPTGNFVPNSADSSMYNNSDNTKLKISGILRVKSSSSENILASGIAYSDQLTKNIINKNESSDIVTAQKSSSSNVITGESVDSATKTSLVSYLGGSKTPASIMIYPNTFKNKDKVLKYLDKYNKGKSKSNKIIYTDLAGSVSNLTGGLMDAITYVLIAFAGISLVTSMIMISIITYTSVLERTKEIGILKALGARKKDITRVFDAETTILGVASGVLGVVIAWLATFPINAVLKSMTDLSNVAQLNPVHALILIIVSTILTVLGGHIPARMAAKKDAATALRSE</sequence>
<evidence type="ECO:0000259" key="11">
    <source>
        <dbReference type="PROSITE" id="PS50893"/>
    </source>
</evidence>
<feature type="domain" description="ABC transporter" evidence="11">
    <location>
        <begin position="2"/>
        <end position="240"/>
    </location>
</feature>
<evidence type="ECO:0000313" key="13">
    <source>
        <dbReference type="Proteomes" id="UP001596186"/>
    </source>
</evidence>
<keyword evidence="13" id="KW-1185">Reference proteome</keyword>
<evidence type="ECO:0000256" key="2">
    <source>
        <dbReference type="ARBA" id="ARBA00022448"/>
    </source>
</evidence>
<dbReference type="RefSeq" id="WP_125592947.1">
    <property type="nucleotide sequence ID" value="NZ_JBHSSN010000015.1"/>
</dbReference>